<comment type="caution">
    <text evidence="4">The sequence shown here is derived from an EMBL/GenBank/DDBJ whole genome shotgun (WGS) entry which is preliminary data.</text>
</comment>
<dbReference type="InterPro" id="IPR038713">
    <property type="entry name" value="Terminase_Gp1_N_sf"/>
</dbReference>
<dbReference type="InterPro" id="IPR052404">
    <property type="entry name" value="SPP1-like_terminase"/>
</dbReference>
<dbReference type="InterPro" id="IPR005335">
    <property type="entry name" value="Terminase_ssu"/>
</dbReference>
<evidence type="ECO:0000256" key="2">
    <source>
        <dbReference type="ARBA" id="ARBA00023219"/>
    </source>
</evidence>
<dbReference type="PANTHER" id="PTHR41328:SF3">
    <property type="entry name" value="PBSX PHAGE TERMINASE SMALL SUBUNIT"/>
    <property type="match status" value="1"/>
</dbReference>
<protein>
    <recommendedName>
        <fullName evidence="3">RNA polymerase sigma factor 70 region 4 type 2 domain-containing protein</fullName>
    </recommendedName>
</protein>
<dbReference type="EMBL" id="LUGO01000035">
    <property type="protein sequence ID" value="OXS41039.1"/>
    <property type="molecule type" value="Genomic_DNA"/>
</dbReference>
<dbReference type="Pfam" id="PF08281">
    <property type="entry name" value="Sigma70_r4_2"/>
    <property type="match status" value="1"/>
</dbReference>
<gene>
    <name evidence="4" type="ORF">AYP69_03460</name>
</gene>
<evidence type="ECO:0000313" key="4">
    <source>
        <dbReference type="EMBL" id="OXS41039.1"/>
    </source>
</evidence>
<evidence type="ECO:0000259" key="3">
    <source>
        <dbReference type="Pfam" id="PF08281"/>
    </source>
</evidence>
<dbReference type="RefSeq" id="WP_089144840.1">
    <property type="nucleotide sequence ID" value="NZ_LUGD01000002.1"/>
</dbReference>
<dbReference type="PANTHER" id="PTHR41328">
    <property type="entry name" value="TERMINASE SMALL SUBUNIT-RELATED"/>
    <property type="match status" value="1"/>
</dbReference>
<dbReference type="Proteomes" id="UP000215261">
    <property type="component" value="Unassembled WGS sequence"/>
</dbReference>
<dbReference type="GO" id="GO:0003677">
    <property type="term" value="F:DNA binding"/>
    <property type="evidence" value="ECO:0007669"/>
    <property type="project" value="InterPro"/>
</dbReference>
<proteinExistence type="predicted"/>
<dbReference type="GO" id="GO:0006352">
    <property type="term" value="P:DNA-templated transcription initiation"/>
    <property type="evidence" value="ECO:0007669"/>
    <property type="project" value="InterPro"/>
</dbReference>
<sequence>MDKKKQVRLDYEAGMKYKDIAAKYDISINTVKSWRSRGKWQRNAIKDKRGAPKRKKLHPKIEKVAPLSDEKAEGLTDKQKLFCAYYVKSFNAIQSYIKAYDVSYDTAHSLAYRMMANDGIRSYITALKKRRSQEIELETEDLLAKQIKIAFSDIADYLDFGSETHTVFDDEGNPVIDYETGEQKTYTKDYVHLKDIDKMDTSLIKSIRVSKKDGVQLELQDQNRALDWLLKFFALGEKEKAGLSIQNLKVAIKAAKAKMDAMNGDWDKRTYEVDRYLDLLVEGLEDEQAKQDTNSETTKRA</sequence>
<feature type="domain" description="RNA polymerase sigma factor 70 region 4 type 2" evidence="3">
    <location>
        <begin position="8"/>
        <end position="39"/>
    </location>
</feature>
<reference evidence="4 5" key="1">
    <citation type="submission" date="2016-03" db="EMBL/GenBank/DDBJ databases">
        <title>Sequencing of Lactobacillus Species from Commercial Turkeys.</title>
        <authorList>
            <person name="Johnson T.J."/>
            <person name="Youmans B.P."/>
            <person name="Case K.A."/>
        </authorList>
    </citation>
    <scope>NUCLEOTIDE SEQUENCE [LARGE SCALE GENOMIC DNA]</scope>
    <source>
        <strain evidence="4 5">UMNLA1</strain>
    </source>
</reference>
<evidence type="ECO:0000256" key="1">
    <source>
        <dbReference type="ARBA" id="ARBA00022612"/>
    </source>
</evidence>
<dbReference type="Pfam" id="PF03592">
    <property type="entry name" value="Terminase_2"/>
    <property type="match status" value="1"/>
</dbReference>
<evidence type="ECO:0000313" key="5">
    <source>
        <dbReference type="Proteomes" id="UP000215261"/>
    </source>
</evidence>
<dbReference type="GO" id="GO:0016987">
    <property type="term" value="F:sigma factor activity"/>
    <property type="evidence" value="ECO:0007669"/>
    <property type="project" value="InterPro"/>
</dbReference>
<dbReference type="GO" id="GO:0051276">
    <property type="term" value="P:chromosome organization"/>
    <property type="evidence" value="ECO:0007669"/>
    <property type="project" value="InterPro"/>
</dbReference>
<keyword evidence="2" id="KW-0231">Viral genome packaging</keyword>
<dbReference type="InterPro" id="IPR013249">
    <property type="entry name" value="RNA_pol_sigma70_r4_t2"/>
</dbReference>
<organism evidence="4 5">
    <name type="scientific">Ligilactobacillus agilis</name>
    <dbReference type="NCBI Taxonomy" id="1601"/>
    <lineage>
        <taxon>Bacteria</taxon>
        <taxon>Bacillati</taxon>
        <taxon>Bacillota</taxon>
        <taxon>Bacilli</taxon>
        <taxon>Lactobacillales</taxon>
        <taxon>Lactobacillaceae</taxon>
        <taxon>Ligilactobacillus</taxon>
    </lineage>
</organism>
<dbReference type="Gene3D" id="1.10.10.1400">
    <property type="entry name" value="Terminase, small subunit, N-terminal DNA-binding domain, HTH motif"/>
    <property type="match status" value="1"/>
</dbReference>
<accession>A0A231Q2P8</accession>
<name>A0A231Q2P8_9LACO</name>
<dbReference type="AlphaFoldDB" id="A0A231Q2P8"/>
<keyword evidence="1" id="KW-1188">Viral release from host cell</keyword>